<dbReference type="RefSeq" id="WP_413268508.1">
    <property type="nucleotide sequence ID" value="NZ_JBHFNQ010000005.1"/>
</dbReference>
<reference evidence="1 2" key="1">
    <citation type="submission" date="2024-09" db="EMBL/GenBank/DDBJ databases">
        <title>Floridaenema gen nov. (Aerosakkonemataceae, Aerosakkonematales ord. nov., Cyanobacteria) from benthic tropical and subtropical fresh waters, with the description of four new species.</title>
        <authorList>
            <person name="Moretto J.A."/>
            <person name="Berthold D.E."/>
            <person name="Lefler F.W."/>
            <person name="Huang I.-S."/>
            <person name="Laughinghouse H. IV."/>
        </authorList>
    </citation>
    <scope>NUCLEOTIDE SEQUENCE [LARGE SCALE GENOMIC DNA]</scope>
    <source>
        <strain evidence="1 2">BLCC-F46</strain>
    </source>
</reference>
<sequence length="41" mass="4280">MKINWNNKLIASASIGLAIASLSPILPAQTDTVQALSKGNE</sequence>
<evidence type="ECO:0000313" key="2">
    <source>
        <dbReference type="Proteomes" id="UP001576774"/>
    </source>
</evidence>
<evidence type="ECO:0000313" key="1">
    <source>
        <dbReference type="EMBL" id="MFB2875342.1"/>
    </source>
</evidence>
<proteinExistence type="predicted"/>
<protein>
    <submittedName>
        <fullName evidence="1">Uncharacterized protein</fullName>
    </submittedName>
</protein>
<dbReference type="Proteomes" id="UP001576774">
    <property type="component" value="Unassembled WGS sequence"/>
</dbReference>
<accession>A0ABV4WXV3</accession>
<dbReference type="EMBL" id="JBHFNQ010000005">
    <property type="protein sequence ID" value="MFB2875342.1"/>
    <property type="molecule type" value="Genomic_DNA"/>
</dbReference>
<organism evidence="1 2">
    <name type="scientific">Floridaenema aerugineum BLCC-F46</name>
    <dbReference type="NCBI Taxonomy" id="3153654"/>
    <lineage>
        <taxon>Bacteria</taxon>
        <taxon>Bacillati</taxon>
        <taxon>Cyanobacteriota</taxon>
        <taxon>Cyanophyceae</taxon>
        <taxon>Oscillatoriophycideae</taxon>
        <taxon>Aerosakkonematales</taxon>
        <taxon>Aerosakkonemataceae</taxon>
        <taxon>Floridanema</taxon>
        <taxon>Floridanema aerugineum</taxon>
    </lineage>
</organism>
<keyword evidence="2" id="KW-1185">Reference proteome</keyword>
<comment type="caution">
    <text evidence="1">The sequence shown here is derived from an EMBL/GenBank/DDBJ whole genome shotgun (WGS) entry which is preliminary data.</text>
</comment>
<name>A0ABV4WXV3_9CYAN</name>
<gene>
    <name evidence="1" type="ORF">ACE1CC_00465</name>
</gene>